<proteinExistence type="inferred from homology"/>
<evidence type="ECO:0000313" key="3">
    <source>
        <dbReference type="EMBL" id="SDI18917.1"/>
    </source>
</evidence>
<dbReference type="EMBL" id="FNEB01000001">
    <property type="protein sequence ID" value="SDI18917.1"/>
    <property type="molecule type" value="Genomic_DNA"/>
</dbReference>
<protein>
    <submittedName>
        <fullName evidence="3">Fructosamine-3-kinase</fullName>
    </submittedName>
</protein>
<dbReference type="InterPro" id="IPR011009">
    <property type="entry name" value="Kinase-like_dom_sf"/>
</dbReference>
<dbReference type="AlphaFoldDB" id="A0A1G8IJF5"/>
<evidence type="ECO:0000256" key="2">
    <source>
        <dbReference type="PIRNR" id="PIRNR006221"/>
    </source>
</evidence>
<dbReference type="PANTHER" id="PTHR12149:SF8">
    <property type="entry name" value="PROTEIN-RIBULOSAMINE 3-KINASE"/>
    <property type="match status" value="1"/>
</dbReference>
<gene>
    <name evidence="3" type="ORF">SAMN05421850_101942</name>
</gene>
<keyword evidence="4" id="KW-1185">Reference proteome</keyword>
<keyword evidence="2" id="KW-0808">Transferase</keyword>
<dbReference type="Pfam" id="PF03881">
    <property type="entry name" value="Fructosamin_kin"/>
    <property type="match status" value="1"/>
</dbReference>
<comment type="similarity">
    <text evidence="1 2">Belongs to the fructosamine kinase family.</text>
</comment>
<dbReference type="SUPFAM" id="SSF56112">
    <property type="entry name" value="Protein kinase-like (PK-like)"/>
    <property type="match status" value="1"/>
</dbReference>
<dbReference type="RefSeq" id="WP_245723275.1">
    <property type="nucleotide sequence ID" value="NZ_FNEB01000001.1"/>
</dbReference>
<dbReference type="Proteomes" id="UP000199340">
    <property type="component" value="Unassembled WGS sequence"/>
</dbReference>
<name>A0A1G8IJF5_9RHOB</name>
<sequence length="266" mass="28921">MTDLEGHIATLMGQRVRGLHALHGGDLSDVFAVTLEDGHHLAAKTGPLVEQEATMLRAMADAGAQAPGVLAVDCNLMALEWLDETAASAAGWADLGHVLRALHDTTGAHYGWSADYAFGPATIRNTPDDDWPAFWAQNRLLALLPRDAGLARRLETLAAHLPDRLPHRPAPVLLHGDLWAGNVLFSGPKAWLIDPACYYGDPEVDLAMLNLFGRPDDAFDAAYGPLPAGWRDRRPIYMLWPALVHLRLFGTGYRGMVARLLDECGV</sequence>
<keyword evidence="2 3" id="KW-0418">Kinase</keyword>
<dbReference type="Gene3D" id="3.30.200.20">
    <property type="entry name" value="Phosphorylase Kinase, domain 1"/>
    <property type="match status" value="1"/>
</dbReference>
<dbReference type="GO" id="GO:0016301">
    <property type="term" value="F:kinase activity"/>
    <property type="evidence" value="ECO:0007669"/>
    <property type="project" value="UniProtKB-UniRule"/>
</dbReference>
<evidence type="ECO:0000313" key="4">
    <source>
        <dbReference type="Proteomes" id="UP000199340"/>
    </source>
</evidence>
<dbReference type="Gene3D" id="3.90.1200.10">
    <property type="match status" value="1"/>
</dbReference>
<dbReference type="InterPro" id="IPR016477">
    <property type="entry name" value="Fructo-/Ketosamine-3-kinase"/>
</dbReference>
<dbReference type="PANTHER" id="PTHR12149">
    <property type="entry name" value="FRUCTOSAMINE 3 KINASE-RELATED PROTEIN"/>
    <property type="match status" value="1"/>
</dbReference>
<reference evidence="3 4" key="1">
    <citation type="submission" date="2016-10" db="EMBL/GenBank/DDBJ databases">
        <authorList>
            <person name="de Groot N.N."/>
        </authorList>
    </citation>
    <scope>NUCLEOTIDE SEQUENCE [LARGE SCALE GENOMIC DNA]</scope>
    <source>
        <strain evidence="3 4">DSM 28010</strain>
    </source>
</reference>
<evidence type="ECO:0000256" key="1">
    <source>
        <dbReference type="ARBA" id="ARBA00009460"/>
    </source>
</evidence>
<dbReference type="STRING" id="490829.SAMN05421850_101942"/>
<accession>A0A1G8IJF5</accession>
<dbReference type="PIRSF" id="PIRSF006221">
    <property type="entry name" value="Ketosamine-3-kinase"/>
    <property type="match status" value="1"/>
</dbReference>
<organism evidence="3 4">
    <name type="scientific">Lutimaribacter saemankumensis</name>
    <dbReference type="NCBI Taxonomy" id="490829"/>
    <lineage>
        <taxon>Bacteria</taxon>
        <taxon>Pseudomonadati</taxon>
        <taxon>Pseudomonadota</taxon>
        <taxon>Alphaproteobacteria</taxon>
        <taxon>Rhodobacterales</taxon>
        <taxon>Roseobacteraceae</taxon>
        <taxon>Lutimaribacter</taxon>
    </lineage>
</organism>